<dbReference type="PANTHER" id="PTHR35145:SF1">
    <property type="entry name" value="CYTOPLASMIC PROTEIN"/>
    <property type="match status" value="1"/>
</dbReference>
<dbReference type="PANTHER" id="PTHR35145">
    <property type="entry name" value="CYTOPLASMIC PROTEIN-RELATED"/>
    <property type="match status" value="1"/>
</dbReference>
<dbReference type="Proteomes" id="UP001519292">
    <property type="component" value="Unassembled WGS sequence"/>
</dbReference>
<gene>
    <name evidence="1" type="ORF">J2Z60_001116</name>
</gene>
<dbReference type="RefSeq" id="WP_209686682.1">
    <property type="nucleotide sequence ID" value="NZ_JAGGLU010000005.1"/>
</dbReference>
<sequence>MTSEKNIFSKKPINKDKLLKYGFIKKDGCYFYQADIMSGQFRVEVIVDNDKVSSKVYDSETNEEYVLVHTDKQYGKFVGRVKEEFYQILQNIADNCCEIQPFLTPQANRITKAIAKKFAEKPDFPFKKFPDYGSFRNKANNKWYGLIMNIDKSKLTKLKKDKDKKIEILDLKVNPSNYNKLQEQVVFYPGYHMHKGNWITIILDESVSDNQIMTLLENSRTLTLNKQVLNSYWLIPANPKYYDIGAHFKVGQTTIWKQSTNIKPGDTIFLYVTSPVKAIRYQCQVEKVNIPYSHRDKNVNIEKIMEIKVLKEYDKNFCSFDRLKNFGIKAIRGPRRVSRELVNYLNKNNS</sequence>
<dbReference type="GO" id="GO:0003677">
    <property type="term" value="F:DNA binding"/>
    <property type="evidence" value="ECO:0007669"/>
    <property type="project" value="UniProtKB-KW"/>
</dbReference>
<comment type="caution">
    <text evidence="1">The sequence shown here is derived from an EMBL/GenBank/DDBJ whole genome shotgun (WGS) entry which is preliminary data.</text>
</comment>
<dbReference type="InterPro" id="IPR007351">
    <property type="entry name" value="YjbR"/>
</dbReference>
<protein>
    <submittedName>
        <fullName evidence="1">DNA-binding protein (MmcQ/YjbR family)</fullName>
    </submittedName>
</protein>
<evidence type="ECO:0000313" key="2">
    <source>
        <dbReference type="Proteomes" id="UP001519292"/>
    </source>
</evidence>
<name>A0ABS4ME62_9LACO</name>
<dbReference type="Pfam" id="PF04237">
    <property type="entry name" value="YjbR"/>
    <property type="match status" value="1"/>
</dbReference>
<dbReference type="EMBL" id="JAGGLU010000005">
    <property type="protein sequence ID" value="MBP2057941.1"/>
    <property type="molecule type" value="Genomic_DNA"/>
</dbReference>
<keyword evidence="1" id="KW-0238">DNA-binding</keyword>
<keyword evidence="2" id="KW-1185">Reference proteome</keyword>
<dbReference type="InterPro" id="IPR015947">
    <property type="entry name" value="PUA-like_sf"/>
</dbReference>
<dbReference type="InterPro" id="IPR038056">
    <property type="entry name" value="YjbR-like_sf"/>
</dbReference>
<dbReference type="SUPFAM" id="SSF88697">
    <property type="entry name" value="PUA domain-like"/>
    <property type="match status" value="1"/>
</dbReference>
<organism evidence="1 2">
    <name type="scientific">Lactobacillus colini</name>
    <dbReference type="NCBI Taxonomy" id="1819254"/>
    <lineage>
        <taxon>Bacteria</taxon>
        <taxon>Bacillati</taxon>
        <taxon>Bacillota</taxon>
        <taxon>Bacilli</taxon>
        <taxon>Lactobacillales</taxon>
        <taxon>Lactobacillaceae</taxon>
        <taxon>Lactobacillus</taxon>
    </lineage>
</organism>
<evidence type="ECO:0000313" key="1">
    <source>
        <dbReference type="EMBL" id="MBP2057941.1"/>
    </source>
</evidence>
<dbReference type="Gene3D" id="3.90.1150.30">
    <property type="match status" value="1"/>
</dbReference>
<proteinExistence type="predicted"/>
<accession>A0ABS4ME62</accession>
<reference evidence="1 2" key="1">
    <citation type="submission" date="2021-03" db="EMBL/GenBank/DDBJ databases">
        <title>Genomic Encyclopedia of Type Strains, Phase IV (KMG-IV): sequencing the most valuable type-strain genomes for metagenomic binning, comparative biology and taxonomic classification.</title>
        <authorList>
            <person name="Goeker M."/>
        </authorList>
    </citation>
    <scope>NUCLEOTIDE SEQUENCE [LARGE SCALE GENOMIC DNA]</scope>
    <source>
        <strain evidence="1 2">DSM 101872</strain>
    </source>
</reference>
<dbReference type="SUPFAM" id="SSF142906">
    <property type="entry name" value="YjbR-like"/>
    <property type="match status" value="1"/>
</dbReference>
<dbReference type="InterPro" id="IPR058532">
    <property type="entry name" value="YjbR/MT2646/Rv2570-like"/>
</dbReference>